<gene>
    <name evidence="1" type="ORF">COX34_01825</name>
</gene>
<proteinExistence type="predicted"/>
<comment type="caution">
    <text evidence="1">The sequence shown here is derived from an EMBL/GenBank/DDBJ whole genome shotgun (WGS) entry which is preliminary data.</text>
</comment>
<protein>
    <submittedName>
        <fullName evidence="1">Uncharacterized protein</fullName>
    </submittedName>
</protein>
<dbReference type="AlphaFoldDB" id="A0A2G9Z067"/>
<organism evidence="1 2">
    <name type="scientific">Candidatus Nealsonbacteria bacterium CG23_combo_of_CG06-09_8_20_14_all_36_12</name>
    <dbReference type="NCBI Taxonomy" id="1974718"/>
    <lineage>
        <taxon>Bacteria</taxon>
        <taxon>Candidatus Nealsoniibacteriota</taxon>
    </lineage>
</organism>
<dbReference type="Proteomes" id="UP000228681">
    <property type="component" value="Unassembled WGS sequence"/>
</dbReference>
<evidence type="ECO:0000313" key="1">
    <source>
        <dbReference type="EMBL" id="PIP24884.1"/>
    </source>
</evidence>
<reference evidence="1 2" key="1">
    <citation type="submission" date="2017-09" db="EMBL/GenBank/DDBJ databases">
        <title>Depth-based differentiation of microbial function through sediment-hosted aquifers and enrichment of novel symbionts in the deep terrestrial subsurface.</title>
        <authorList>
            <person name="Probst A.J."/>
            <person name="Ladd B."/>
            <person name="Jarett J.K."/>
            <person name="Geller-Mcgrath D.E."/>
            <person name="Sieber C.M."/>
            <person name="Emerson J.B."/>
            <person name="Anantharaman K."/>
            <person name="Thomas B.C."/>
            <person name="Malmstrom R."/>
            <person name="Stieglmeier M."/>
            <person name="Klingl A."/>
            <person name="Woyke T."/>
            <person name="Ryan C.M."/>
            <person name="Banfield J.F."/>
        </authorList>
    </citation>
    <scope>NUCLEOTIDE SEQUENCE [LARGE SCALE GENOMIC DNA]</scope>
    <source>
        <strain evidence="1">CG23_combo_of_CG06-09_8_20_14_all_36_12</strain>
    </source>
</reference>
<dbReference type="EMBL" id="PCRS01000031">
    <property type="protein sequence ID" value="PIP24884.1"/>
    <property type="molecule type" value="Genomic_DNA"/>
</dbReference>
<name>A0A2G9Z067_9BACT</name>
<evidence type="ECO:0000313" key="2">
    <source>
        <dbReference type="Proteomes" id="UP000228681"/>
    </source>
</evidence>
<accession>A0A2G9Z067</accession>
<sequence>MKGMRMMFLVLALVLVASLVVGLFTPAKVEASATRIDVIYRGQERGWFLSPGDTLVVFYYPDGRPSTVEWKQPFLSYLLNGRPFVVGSIYWSRYTVYSGATLIAWMHLYNGSVDGLSQHFSLPYGGGVYKFVIQAPDKSAQVTVKVY</sequence>